<keyword evidence="2" id="KW-0812">Transmembrane</keyword>
<keyword evidence="2" id="KW-1133">Transmembrane helix</keyword>
<proteinExistence type="predicted"/>
<feature type="region of interest" description="Disordered" evidence="1">
    <location>
        <begin position="176"/>
        <end position="214"/>
    </location>
</feature>
<comment type="caution">
    <text evidence="3">The sequence shown here is derived from an EMBL/GenBank/DDBJ whole genome shotgun (WGS) entry which is preliminary data.</text>
</comment>
<gene>
    <name evidence="3" type="ORF">A3D59_00285</name>
</gene>
<dbReference type="Proteomes" id="UP000179258">
    <property type="component" value="Unassembled WGS sequence"/>
</dbReference>
<feature type="compositionally biased region" description="Polar residues" evidence="1">
    <location>
        <begin position="176"/>
        <end position="190"/>
    </location>
</feature>
<name>A0A1G2R308_9BACT</name>
<feature type="compositionally biased region" description="Basic and acidic residues" evidence="1">
    <location>
        <begin position="20"/>
        <end position="39"/>
    </location>
</feature>
<protein>
    <submittedName>
        <fullName evidence="3">Uncharacterized protein</fullName>
    </submittedName>
</protein>
<keyword evidence="2" id="KW-0472">Membrane</keyword>
<reference evidence="3 4" key="1">
    <citation type="journal article" date="2016" name="Nat. Commun.">
        <title>Thousands of microbial genomes shed light on interconnected biogeochemical processes in an aquifer system.</title>
        <authorList>
            <person name="Anantharaman K."/>
            <person name="Brown C.T."/>
            <person name="Hug L.A."/>
            <person name="Sharon I."/>
            <person name="Castelle C.J."/>
            <person name="Probst A.J."/>
            <person name="Thomas B.C."/>
            <person name="Singh A."/>
            <person name="Wilkins M.J."/>
            <person name="Karaoz U."/>
            <person name="Brodie E.L."/>
            <person name="Williams K.H."/>
            <person name="Hubbard S.S."/>
            <person name="Banfield J.F."/>
        </authorList>
    </citation>
    <scope>NUCLEOTIDE SEQUENCE [LARGE SCALE GENOMIC DNA]</scope>
</reference>
<evidence type="ECO:0000256" key="2">
    <source>
        <dbReference type="SAM" id="Phobius"/>
    </source>
</evidence>
<dbReference type="EMBL" id="MHTX01000043">
    <property type="protein sequence ID" value="OHA67230.1"/>
    <property type="molecule type" value="Genomic_DNA"/>
</dbReference>
<feature type="region of interest" description="Disordered" evidence="1">
    <location>
        <begin position="1"/>
        <end position="39"/>
    </location>
</feature>
<evidence type="ECO:0000313" key="4">
    <source>
        <dbReference type="Proteomes" id="UP000179258"/>
    </source>
</evidence>
<feature type="transmembrane region" description="Helical" evidence="2">
    <location>
        <begin position="143"/>
        <end position="167"/>
    </location>
</feature>
<feature type="compositionally biased region" description="Low complexity" evidence="1">
    <location>
        <begin position="1"/>
        <end position="19"/>
    </location>
</feature>
<evidence type="ECO:0000256" key="1">
    <source>
        <dbReference type="SAM" id="MobiDB-lite"/>
    </source>
</evidence>
<organism evidence="3 4">
    <name type="scientific">Candidatus Wildermuthbacteria bacterium RIFCSPHIGHO2_02_FULL_47_17</name>
    <dbReference type="NCBI Taxonomy" id="1802452"/>
    <lineage>
        <taxon>Bacteria</taxon>
        <taxon>Candidatus Wildermuthiibacteriota</taxon>
    </lineage>
</organism>
<sequence>MLDQQLPPLPSQPQRSQPLQEKKELFQREEVRTMKKDTAKLQEEEAFKERERLSHLKTEDEMKKEVERIEKLKKEEEEKMFTKTETLEKVRSEIKTGEADKVAQQAKADEKAMAEEAARTKPPKPTYRLPFSLPRKPTFVDKFFSRAVVLGIMIALWGIILTFWYWYFIARPKGEQTTAPVTPPTETSTLPIEPPPTETSTLPIEPPPTETSTLPIEPPLLSPAIFRVNAENTIEFSSVGELPNLLTQAVQQYGGEDQFTRLALKNVERNVYLTTQEFFQAFQIQTPEGLGAQLSPDMTLFFYTSIIANRLGFMARITYPALDVKSWEPTLEQDTQYLFALLGKKEPSKDAAFRQTKYKNVTFRYISYPSINFGLVWSSVNLKSAETEEVQPYFILTSSGESMMRVIDRLADQIVP</sequence>
<dbReference type="AlphaFoldDB" id="A0A1G2R308"/>
<evidence type="ECO:0000313" key="3">
    <source>
        <dbReference type="EMBL" id="OHA67230.1"/>
    </source>
</evidence>
<accession>A0A1G2R308</accession>